<protein>
    <submittedName>
        <fullName evidence="3">Glycosyl hydrolase family 88</fullName>
    </submittedName>
</protein>
<gene>
    <name evidence="3" type="ORF">APR41_05730</name>
</gene>
<dbReference type="InterPro" id="IPR008928">
    <property type="entry name" value="6-hairpin_glycosidase_sf"/>
</dbReference>
<reference evidence="3 4" key="1">
    <citation type="submission" date="2015-10" db="EMBL/GenBank/DDBJ databases">
        <title>Draft genome sequence of Salegentibacter salinarum KCTC 12975.</title>
        <authorList>
            <person name="Lin W."/>
            <person name="Zheng Q."/>
        </authorList>
    </citation>
    <scope>NUCLEOTIDE SEQUENCE [LARGE SCALE GENOMIC DNA]</scope>
    <source>
        <strain evidence="3 4">KCTC 12975</strain>
    </source>
</reference>
<dbReference type="InterPro" id="IPR012341">
    <property type="entry name" value="6hp_glycosidase-like_sf"/>
</dbReference>
<dbReference type="GO" id="GO:0016787">
    <property type="term" value="F:hydrolase activity"/>
    <property type="evidence" value="ECO:0007669"/>
    <property type="project" value="UniProtKB-KW"/>
</dbReference>
<feature type="compositionally biased region" description="Basic and acidic residues" evidence="2">
    <location>
        <begin position="21"/>
        <end position="31"/>
    </location>
</feature>
<dbReference type="OrthoDB" id="258246at2"/>
<dbReference type="Pfam" id="PF07470">
    <property type="entry name" value="Glyco_hydro_88"/>
    <property type="match status" value="1"/>
</dbReference>
<dbReference type="GO" id="GO:0005975">
    <property type="term" value="P:carbohydrate metabolic process"/>
    <property type="evidence" value="ECO:0007669"/>
    <property type="project" value="InterPro"/>
</dbReference>
<name>A0A2N0TSP4_9FLAO</name>
<dbReference type="InterPro" id="IPR010905">
    <property type="entry name" value="Glyco_hydro_88"/>
</dbReference>
<keyword evidence="1 3" id="KW-0378">Hydrolase</keyword>
<dbReference type="PANTHER" id="PTHR33886">
    <property type="entry name" value="UNSATURATED RHAMNOGALACTURONAN HYDROLASE (EUROFUNG)"/>
    <property type="match status" value="1"/>
</dbReference>
<evidence type="ECO:0000256" key="2">
    <source>
        <dbReference type="SAM" id="MobiDB-lite"/>
    </source>
</evidence>
<dbReference type="AlphaFoldDB" id="A0A2N0TSP4"/>
<accession>A0A2N0TSP4</accession>
<dbReference type="Proteomes" id="UP000232673">
    <property type="component" value="Unassembled WGS sequence"/>
</dbReference>
<dbReference type="InterPro" id="IPR052043">
    <property type="entry name" value="PolySaccharide_Degr_Enz"/>
</dbReference>
<evidence type="ECO:0000313" key="3">
    <source>
        <dbReference type="EMBL" id="PKD17745.1"/>
    </source>
</evidence>
<dbReference type="EMBL" id="LKTS01000034">
    <property type="protein sequence ID" value="PKD17745.1"/>
    <property type="molecule type" value="Genomic_DNA"/>
</dbReference>
<dbReference type="Gene3D" id="1.50.10.10">
    <property type="match status" value="1"/>
</dbReference>
<sequence length="384" mass="44832">MACNFGESKNSEENNETTSNTEEKEILPDSKEEVEEIIHRVNKHWQDKNPDHSWAFWHDAAYHTGNIEAYKVTGEESYLEYSKAWAEENEWMGAKSEDKTEWKYNYGETDEHVLFGDWQIAFQTYIDIYMLEGENDPSKIKRAREVMEYQMNTSENDYWWWADGLYMVMPVMTKLYKVTGNEEYLNKLDEYLSYADSIMYDEEAGLYYRDAKYVYPEHKSENEKKDFWARGDGWVFAGFAKVLQDLPEDAKNRKKYEERFRTMAKALAEAQQEEGYWTRSMLDPEHAPGPETSGTSFFTYGFLWGVNNGILAKEEYMPTIKKSWQYLTETALQEDGSIGYVQPIGEKAIPGQVVDKNSTADFGVGAFLLAASEMYRYVNNTQNP</sequence>
<organism evidence="3 4">
    <name type="scientific">Salegentibacter salinarum</name>
    <dbReference type="NCBI Taxonomy" id="447422"/>
    <lineage>
        <taxon>Bacteria</taxon>
        <taxon>Pseudomonadati</taxon>
        <taxon>Bacteroidota</taxon>
        <taxon>Flavobacteriia</taxon>
        <taxon>Flavobacteriales</taxon>
        <taxon>Flavobacteriaceae</taxon>
        <taxon>Salegentibacter</taxon>
    </lineage>
</organism>
<dbReference type="STRING" id="447422.SAMN05660903_01167"/>
<evidence type="ECO:0000313" key="4">
    <source>
        <dbReference type="Proteomes" id="UP000232673"/>
    </source>
</evidence>
<dbReference type="SUPFAM" id="SSF48208">
    <property type="entry name" value="Six-hairpin glycosidases"/>
    <property type="match status" value="1"/>
</dbReference>
<dbReference type="PANTHER" id="PTHR33886:SF8">
    <property type="entry name" value="UNSATURATED RHAMNOGALACTURONAN HYDROLASE (EUROFUNG)"/>
    <property type="match status" value="1"/>
</dbReference>
<keyword evidence="4" id="KW-1185">Reference proteome</keyword>
<comment type="caution">
    <text evidence="3">The sequence shown here is derived from an EMBL/GenBank/DDBJ whole genome shotgun (WGS) entry which is preliminary data.</text>
</comment>
<proteinExistence type="predicted"/>
<feature type="region of interest" description="Disordered" evidence="2">
    <location>
        <begin position="1"/>
        <end position="31"/>
    </location>
</feature>
<evidence type="ECO:0000256" key="1">
    <source>
        <dbReference type="ARBA" id="ARBA00022801"/>
    </source>
</evidence>